<dbReference type="Gene3D" id="2.30.38.10">
    <property type="entry name" value="Luciferase, Domain 3"/>
    <property type="match status" value="1"/>
</dbReference>
<dbReference type="PANTHER" id="PTHR44845">
    <property type="entry name" value="CARRIER DOMAIN-CONTAINING PROTEIN"/>
    <property type="match status" value="1"/>
</dbReference>
<dbReference type="SUPFAM" id="SSF56801">
    <property type="entry name" value="Acetyl-CoA synthetase-like"/>
    <property type="match status" value="1"/>
</dbReference>
<proteinExistence type="predicted"/>
<dbReference type="Pfam" id="PF00501">
    <property type="entry name" value="AMP-binding"/>
    <property type="match status" value="1"/>
</dbReference>
<dbReference type="KEGG" id="nod:FOH10_26935"/>
<evidence type="ECO:0000259" key="3">
    <source>
        <dbReference type="Pfam" id="PF00501"/>
    </source>
</evidence>
<dbReference type="Gene3D" id="3.40.50.980">
    <property type="match status" value="1"/>
</dbReference>
<gene>
    <name evidence="4" type="ORF">FOH10_26935</name>
</gene>
<dbReference type="EMBL" id="CP041695">
    <property type="protein sequence ID" value="QDP81828.1"/>
    <property type="molecule type" value="Genomic_DNA"/>
</dbReference>
<feature type="domain" description="AMP-dependent synthetase/ligase" evidence="3">
    <location>
        <begin position="149"/>
        <end position="305"/>
    </location>
</feature>
<evidence type="ECO:0000313" key="4">
    <source>
        <dbReference type="EMBL" id="QDP81828.1"/>
    </source>
</evidence>
<dbReference type="AlphaFoldDB" id="A0A516NSE6"/>
<evidence type="ECO:0000256" key="2">
    <source>
        <dbReference type="ARBA" id="ARBA00022553"/>
    </source>
</evidence>
<dbReference type="Proteomes" id="UP000317039">
    <property type="component" value="Chromosome"/>
</dbReference>
<accession>A0A516NSE6</accession>
<sequence>MESVVPELLAAVERQRLVDEWANGVELAGYPGVSALIERGRRVPAIRPALRCGAATLTYGELFERMAHATAAERCEASVDGAVRLLADIAAAANSGAALTLSMPTGAYGSTVGLRADALAAAVDDRRAVTTDCRAGHVDPAQGTSNIRLLATAWACADTAVELLAAIADGATLVVATEAQRRDPAALADLIADTGATHVVAEAAVLARFADTAAVALPTVRRWDVTGNHCPAILPALLRALAPGSVAGFAYTTPGYAGVVARGPLDGSGRVRPIPGARVLVLDAQLRPVAPGRYGRVYLGGAALAAEIDGGTALFVADPFIPGARLCHAGMSGRWTADGWLTFATGEIVAEHEATGSNLGVNATIFPEIAA</sequence>
<evidence type="ECO:0000313" key="5">
    <source>
        <dbReference type="Proteomes" id="UP000317039"/>
    </source>
</evidence>
<dbReference type="InterPro" id="IPR000873">
    <property type="entry name" value="AMP-dep_synth/lig_dom"/>
</dbReference>
<dbReference type="PANTHER" id="PTHR44845:SF6">
    <property type="entry name" value="BETA-ALANINE-ACTIVATING ENZYME"/>
    <property type="match status" value="1"/>
</dbReference>
<keyword evidence="1" id="KW-0596">Phosphopantetheine</keyword>
<protein>
    <submittedName>
        <fullName evidence="4">Amino acid adenylation domain-containing protein</fullName>
    </submittedName>
</protein>
<organism evidence="4 5">
    <name type="scientific">Nocardia otitidiscaviarum</name>
    <dbReference type="NCBI Taxonomy" id="1823"/>
    <lineage>
        <taxon>Bacteria</taxon>
        <taxon>Bacillati</taxon>
        <taxon>Actinomycetota</taxon>
        <taxon>Actinomycetes</taxon>
        <taxon>Mycobacteriales</taxon>
        <taxon>Nocardiaceae</taxon>
        <taxon>Nocardia</taxon>
    </lineage>
</organism>
<name>A0A516NSE6_9NOCA</name>
<keyword evidence="2" id="KW-0597">Phosphoprotein</keyword>
<reference evidence="4 5" key="1">
    <citation type="submission" date="2019-07" db="EMBL/GenBank/DDBJ databases">
        <title>Complete Genome Sequence and Methylome Analysis of Nocardia otitidis-caviarum NEB252.</title>
        <authorList>
            <person name="Fomenkov A."/>
            <person name="Anton B.P."/>
            <person name="Vincze T."/>
            <person name="Roberts R.J."/>
        </authorList>
    </citation>
    <scope>NUCLEOTIDE SEQUENCE [LARGE SCALE GENOMIC DNA]</scope>
    <source>
        <strain evidence="4 5">NEB252</strain>
    </source>
</reference>
<evidence type="ECO:0000256" key="1">
    <source>
        <dbReference type="ARBA" id="ARBA00022450"/>
    </source>
</evidence>